<comment type="caution">
    <text evidence="3">The sequence shown here is derived from an EMBL/GenBank/DDBJ whole genome shotgun (WGS) entry which is preliminary data.</text>
</comment>
<dbReference type="EMBL" id="DRLF01000136">
    <property type="protein sequence ID" value="HEC05922.1"/>
    <property type="molecule type" value="Genomic_DNA"/>
</dbReference>
<evidence type="ECO:0000256" key="1">
    <source>
        <dbReference type="SAM" id="MobiDB-lite"/>
    </source>
</evidence>
<name>A0A831RVA6_9GAMM</name>
<evidence type="ECO:0000313" key="3">
    <source>
        <dbReference type="EMBL" id="HEC05922.1"/>
    </source>
</evidence>
<dbReference type="AlphaFoldDB" id="A0A831RVA6"/>
<feature type="region of interest" description="Disordered" evidence="1">
    <location>
        <begin position="68"/>
        <end position="95"/>
    </location>
</feature>
<dbReference type="InterPro" id="IPR025983">
    <property type="entry name" value="Cys_rich_CPCC"/>
</dbReference>
<evidence type="ECO:0000259" key="2">
    <source>
        <dbReference type="Pfam" id="PF14206"/>
    </source>
</evidence>
<proteinExistence type="predicted"/>
<reference evidence="3" key="1">
    <citation type="journal article" date="2020" name="mSystems">
        <title>Genome- and Community-Level Interaction Insights into Carbon Utilization and Element Cycling Functions of Hydrothermarchaeota in Hydrothermal Sediment.</title>
        <authorList>
            <person name="Zhou Z."/>
            <person name="Liu Y."/>
            <person name="Xu W."/>
            <person name="Pan J."/>
            <person name="Luo Z.H."/>
            <person name="Li M."/>
        </authorList>
    </citation>
    <scope>NUCLEOTIDE SEQUENCE [LARGE SCALE GENOMIC DNA]</scope>
    <source>
        <strain evidence="3">HyVt-458</strain>
    </source>
</reference>
<dbReference type="Proteomes" id="UP000886339">
    <property type="component" value="Unassembled WGS sequence"/>
</dbReference>
<accession>A0A831RVA6</accession>
<sequence length="95" mass="10887">MFIKNKHTCPCCGYLTLDAESPGSHLICPICFWEDDPLQYEDPDFTDGGNLPSLKQAQRNFRRTGCSDPQLRVHVRPPGRKDRRDPDWQPFAPEG</sequence>
<dbReference type="Pfam" id="PF14206">
    <property type="entry name" value="Cys_rich_CPCC"/>
    <property type="match status" value="1"/>
</dbReference>
<protein>
    <recommendedName>
        <fullName evidence="2">Cysteine-rich CPCC domain-containing protein</fullName>
    </recommendedName>
</protein>
<organism evidence="3">
    <name type="scientific">Thiolapillus brandeum</name>
    <dbReference type="NCBI Taxonomy" id="1076588"/>
    <lineage>
        <taxon>Bacteria</taxon>
        <taxon>Pseudomonadati</taxon>
        <taxon>Pseudomonadota</taxon>
        <taxon>Gammaproteobacteria</taxon>
        <taxon>Chromatiales</taxon>
        <taxon>Sedimenticolaceae</taxon>
        <taxon>Thiolapillus</taxon>
    </lineage>
</organism>
<feature type="domain" description="Cysteine-rich CPCC" evidence="2">
    <location>
        <begin position="8"/>
        <end position="80"/>
    </location>
</feature>
<gene>
    <name evidence="3" type="ORF">ENJ12_03670</name>
</gene>